<evidence type="ECO:0000256" key="3">
    <source>
        <dbReference type="RuleBase" id="RU369028"/>
    </source>
</evidence>
<evidence type="ECO:0000256" key="2">
    <source>
        <dbReference type="ARBA" id="ARBA00022833"/>
    </source>
</evidence>
<keyword evidence="3" id="KW-0677">Repeat</keyword>
<keyword evidence="3" id="KW-0040">ANK repeat</keyword>
<keyword evidence="5" id="KW-0808">Transferase</keyword>
<evidence type="ECO:0000256" key="4">
    <source>
        <dbReference type="SAM" id="MobiDB-lite"/>
    </source>
</evidence>
<dbReference type="Proteomes" id="UP000018936">
    <property type="component" value="Unassembled WGS sequence"/>
</dbReference>
<comment type="caution">
    <text evidence="5">The sequence shown here is derived from an EMBL/GenBank/DDBJ whole genome shotgun (WGS) entry which is preliminary data.</text>
</comment>
<comment type="domain">
    <text evidence="3">The BAR domain mediates homodimerization, it can neither bind membrane nor impart curvature, but instead requires the neighboring PH domain to achieve these functions.</text>
</comment>
<dbReference type="PANTHER" id="PTHR23180:SF197">
    <property type="entry name" value="ARF-GAP WITH COILED-COIL, ANK REPEAT AND PH DOMAIN-CONTAINING PROTEIN 1"/>
    <property type="match status" value="1"/>
</dbReference>
<feature type="compositionally biased region" description="Basic residues" evidence="4">
    <location>
        <begin position="201"/>
        <end position="216"/>
    </location>
</feature>
<organism evidence="5 6">
    <name type="scientific">Ophiophagus hannah</name>
    <name type="common">King cobra</name>
    <name type="synonym">Naja hannah</name>
    <dbReference type="NCBI Taxonomy" id="8665"/>
    <lineage>
        <taxon>Eukaryota</taxon>
        <taxon>Metazoa</taxon>
        <taxon>Chordata</taxon>
        <taxon>Craniata</taxon>
        <taxon>Vertebrata</taxon>
        <taxon>Euteleostomi</taxon>
        <taxon>Lepidosauria</taxon>
        <taxon>Squamata</taxon>
        <taxon>Bifurcata</taxon>
        <taxon>Unidentata</taxon>
        <taxon>Episquamata</taxon>
        <taxon>Toxicofera</taxon>
        <taxon>Serpentes</taxon>
        <taxon>Colubroidea</taxon>
        <taxon>Elapidae</taxon>
        <taxon>Elapinae</taxon>
        <taxon>Ophiophagus</taxon>
    </lineage>
</organism>
<dbReference type="GO" id="GO:0008270">
    <property type="term" value="F:zinc ion binding"/>
    <property type="evidence" value="ECO:0007669"/>
    <property type="project" value="UniProtKB-KW"/>
</dbReference>
<accession>V8NEJ0</accession>
<proteinExistence type="predicted"/>
<keyword evidence="3" id="KW-0343">GTPase activation</keyword>
<dbReference type="OrthoDB" id="10070851at2759"/>
<keyword evidence="1 3" id="KW-0479">Metal-binding</keyword>
<comment type="domain">
    <text evidence="3">PH domain binds phospholipids including phosphatidic acid, phosphatidylinositol 3-phosphate, phosphatidylinositol 3,5-bisphosphate (PIP2) and phosphatidylinositol 3,4,5-trisphosphate (PIP3). May mediate protein binding to PIP2 or PIP3 containing membranes.</text>
</comment>
<dbReference type="InterPro" id="IPR036770">
    <property type="entry name" value="Ankyrin_rpt-contain_sf"/>
</dbReference>
<protein>
    <recommendedName>
        <fullName evidence="3">Arf-GAP with coiled-coil, ANK repeat and PH domain-containing protein</fullName>
        <shortName evidence="3">Cnt-b</shortName>
    </recommendedName>
    <alternativeName>
        <fullName evidence="3">Centaurin-beta</fullName>
    </alternativeName>
</protein>
<dbReference type="GO" id="GO:0005096">
    <property type="term" value="F:GTPase activator activity"/>
    <property type="evidence" value="ECO:0007669"/>
    <property type="project" value="UniProtKB-KW"/>
</dbReference>
<name>V8NEJ0_OPHHA</name>
<sequence length="280" mass="32063">MTAGLNFTTLSIPPKKSLEGASPSHLTTEIQGRGTVVVVSRGPPLIRRGLLSDVPPGEGLPPGGLASPFPMEPHIFGVIVFAQNSLLACEFLLQNGANVNQSDSKGRGPLHHATILGHTGCREEQLSLSSRKDGRKMEEKEGRRERERREGGRGERKKKRERKEGGRKKGRERGREEEEKEKREREKGGREGGREEEEKRKKEKERKKEGRKRKKGGREEEEKEREKKKEGGKEDGTKEGEKKERKRKKENKEGRKEEGRGKEKERREEKRREEKRINLE</sequence>
<dbReference type="GO" id="GO:0008168">
    <property type="term" value="F:methyltransferase activity"/>
    <property type="evidence" value="ECO:0007669"/>
    <property type="project" value="UniProtKB-KW"/>
</dbReference>
<comment type="activity regulation">
    <text evidence="3">GAP activity stimulated by phosphatidylinositol 4,5-bisphosphate (PIP2) and phosphatidic acid.</text>
</comment>
<feature type="compositionally biased region" description="Basic and acidic residues" evidence="4">
    <location>
        <begin position="217"/>
        <end position="243"/>
    </location>
</feature>
<dbReference type="AlphaFoldDB" id="V8NEJ0"/>
<dbReference type="EMBL" id="AZIM01005071">
    <property type="protein sequence ID" value="ETE59967.1"/>
    <property type="molecule type" value="Genomic_DNA"/>
</dbReference>
<reference evidence="5 6" key="1">
    <citation type="journal article" date="2013" name="Proc. Natl. Acad. Sci. U.S.A.">
        <title>The king cobra genome reveals dynamic gene evolution and adaptation in the snake venom system.</title>
        <authorList>
            <person name="Vonk F.J."/>
            <person name="Casewell N.R."/>
            <person name="Henkel C.V."/>
            <person name="Heimberg A.M."/>
            <person name="Jansen H.J."/>
            <person name="McCleary R.J."/>
            <person name="Kerkkamp H.M."/>
            <person name="Vos R.A."/>
            <person name="Guerreiro I."/>
            <person name="Calvete J.J."/>
            <person name="Wuster W."/>
            <person name="Woods A.E."/>
            <person name="Logan J.M."/>
            <person name="Harrison R.A."/>
            <person name="Castoe T.A."/>
            <person name="de Koning A.P."/>
            <person name="Pollock D.D."/>
            <person name="Yandell M."/>
            <person name="Calderon D."/>
            <person name="Renjifo C."/>
            <person name="Currier R.B."/>
            <person name="Salgado D."/>
            <person name="Pla D."/>
            <person name="Sanz L."/>
            <person name="Hyder A.S."/>
            <person name="Ribeiro J.M."/>
            <person name="Arntzen J.W."/>
            <person name="van den Thillart G.E."/>
            <person name="Boetzer M."/>
            <person name="Pirovano W."/>
            <person name="Dirks R.P."/>
            <person name="Spaink H.P."/>
            <person name="Duboule D."/>
            <person name="McGlinn E."/>
            <person name="Kini R.M."/>
            <person name="Richardson M.K."/>
        </authorList>
    </citation>
    <scope>NUCLEOTIDE SEQUENCE</scope>
    <source>
        <tissue evidence="5">Blood</tissue>
    </source>
</reference>
<keyword evidence="3" id="KW-0863">Zinc-finger</keyword>
<comment type="function">
    <text evidence="3">GTPase-activating protein for the ADP ribosylation factor family.</text>
</comment>
<comment type="subcellular location">
    <subcellularLocation>
        <location evidence="3">Endosome membrane</location>
        <topology evidence="3">Peripheral membrane protein</topology>
    </subcellularLocation>
</comment>
<dbReference type="GO" id="GO:0032259">
    <property type="term" value="P:methylation"/>
    <property type="evidence" value="ECO:0007669"/>
    <property type="project" value="UniProtKB-KW"/>
</dbReference>
<keyword evidence="2 3" id="KW-0862">Zinc</keyword>
<evidence type="ECO:0000256" key="1">
    <source>
        <dbReference type="ARBA" id="ARBA00022723"/>
    </source>
</evidence>
<feature type="compositionally biased region" description="Basic and acidic residues" evidence="4">
    <location>
        <begin position="173"/>
        <end position="200"/>
    </location>
</feature>
<gene>
    <name evidence="5" type="primary">dotA</name>
    <name evidence="5" type="ORF">L345_14299</name>
</gene>
<feature type="non-terminal residue" evidence="5">
    <location>
        <position position="1"/>
    </location>
</feature>
<keyword evidence="6" id="KW-1185">Reference proteome</keyword>
<dbReference type="GO" id="GO:0010008">
    <property type="term" value="C:endosome membrane"/>
    <property type="evidence" value="ECO:0007669"/>
    <property type="project" value="UniProtKB-SubCell"/>
</dbReference>
<feature type="compositionally biased region" description="Basic and acidic residues" evidence="4">
    <location>
        <begin position="250"/>
        <end position="280"/>
    </location>
</feature>
<dbReference type="PANTHER" id="PTHR23180">
    <property type="entry name" value="CENTAURIN/ARF"/>
    <property type="match status" value="1"/>
</dbReference>
<evidence type="ECO:0000313" key="5">
    <source>
        <dbReference type="EMBL" id="ETE59967.1"/>
    </source>
</evidence>
<keyword evidence="3" id="KW-0967">Endosome</keyword>
<dbReference type="InterPro" id="IPR045258">
    <property type="entry name" value="ACAP1/2/3-like"/>
</dbReference>
<dbReference type="SUPFAM" id="SSF48403">
    <property type="entry name" value="Ankyrin repeat"/>
    <property type="match status" value="1"/>
</dbReference>
<dbReference type="Gene3D" id="1.25.40.20">
    <property type="entry name" value="Ankyrin repeat-containing domain"/>
    <property type="match status" value="1"/>
</dbReference>
<feature type="compositionally biased region" description="Basic and acidic residues" evidence="4">
    <location>
        <begin position="120"/>
        <end position="154"/>
    </location>
</feature>
<feature type="region of interest" description="Disordered" evidence="4">
    <location>
        <begin position="100"/>
        <end position="280"/>
    </location>
</feature>
<evidence type="ECO:0000313" key="6">
    <source>
        <dbReference type="Proteomes" id="UP000018936"/>
    </source>
</evidence>
<feature type="compositionally biased region" description="Basic residues" evidence="4">
    <location>
        <begin position="155"/>
        <end position="172"/>
    </location>
</feature>
<keyword evidence="5" id="KW-0489">Methyltransferase</keyword>